<dbReference type="KEGG" id="schv:BRCON_1685"/>
<evidence type="ECO:0000313" key="1">
    <source>
        <dbReference type="EMBL" id="AXA36462.1"/>
    </source>
</evidence>
<protein>
    <submittedName>
        <fullName evidence="1">Uncharacterized protein</fullName>
    </submittedName>
</protein>
<dbReference type="EMBL" id="CP030759">
    <property type="protein sequence ID" value="AXA36462.1"/>
    <property type="molecule type" value="Genomic_DNA"/>
</dbReference>
<evidence type="ECO:0000313" key="2">
    <source>
        <dbReference type="Proteomes" id="UP000262583"/>
    </source>
</evidence>
<gene>
    <name evidence="1" type="ORF">BRCON_1685</name>
</gene>
<accession>A0A2Z4Y6Y6</accession>
<proteinExistence type="predicted"/>
<dbReference type="Proteomes" id="UP000262583">
    <property type="component" value="Chromosome"/>
</dbReference>
<dbReference type="AlphaFoldDB" id="A0A2Z4Y6Y6"/>
<sequence length="373" mass="41659">MKQRRWGCTCGCLASLAALVLGGLAFFYYALRPYPLSGAERWLQANTQALGVVRISSTDAGMSDLQQVWLKKVEEQVTRNLSEKDAKAAHSAFVLARQMTDWAFYPEIYFYEYGGGETRKNVTVVQLRHFFGWLLMRSLLQRYGFTPIQLAGDLTELRIPGLEETTGPLVGLSSNLLVIGTDEETVRAAVRAPARRPMTDSPGEKFLSYFEDLRLSNPEAGEDAAFLFVNVDGRVRNLVERIEHWTAVAGLTQRFEQMLAAQRLTFEDILALRLSMDVMSSDRIQLTWFAYLPTPDQARRLADVLRMVSEQLSASAQGSKLTVKAESRSAGPVCQFSMTISGLRTVLEQLFSQWLPKDSGSNEAKRPGHSAGQ</sequence>
<reference evidence="1 2" key="1">
    <citation type="submission" date="2018-05" db="EMBL/GenBank/DDBJ databases">
        <title>A metagenomic window into the 2 km-deep terrestrial subsurface aquifer revealed taxonomically and functionally diverse microbial community comprising novel uncultured bacterial lineages.</title>
        <authorList>
            <person name="Kadnikov V.V."/>
            <person name="Mardanov A.V."/>
            <person name="Beletsky A.V."/>
            <person name="Banks D."/>
            <person name="Pimenov N.V."/>
            <person name="Frank Y.A."/>
            <person name="Karnachuk O.V."/>
            <person name="Ravin N.V."/>
        </authorList>
    </citation>
    <scope>NUCLEOTIDE SEQUENCE [LARGE SCALE GENOMIC DNA]</scope>
    <source>
        <strain evidence="1">BY</strain>
    </source>
</reference>
<organism evidence="1 2">
    <name type="scientific">Sumerlaea chitinivorans</name>
    <dbReference type="NCBI Taxonomy" id="2250252"/>
    <lineage>
        <taxon>Bacteria</taxon>
        <taxon>Candidatus Sumerlaeota</taxon>
        <taxon>Candidatus Sumerlaeia</taxon>
        <taxon>Candidatus Sumerlaeales</taxon>
        <taxon>Candidatus Sumerlaeaceae</taxon>
        <taxon>Candidatus Sumerlaea</taxon>
    </lineage>
</organism>
<name>A0A2Z4Y6Y6_SUMC1</name>